<feature type="transmembrane region" description="Helical" evidence="1">
    <location>
        <begin position="164"/>
        <end position="183"/>
    </location>
</feature>
<dbReference type="EMBL" id="SPLM01000005">
    <property type="protein sequence ID" value="TMW67288.1"/>
    <property type="molecule type" value="Genomic_DNA"/>
</dbReference>
<evidence type="ECO:0000313" key="2">
    <source>
        <dbReference type="EMBL" id="TMW67288.1"/>
    </source>
</evidence>
<reference evidence="2" key="1">
    <citation type="submission" date="2019-03" db="EMBL/GenBank/DDBJ databases">
        <title>Long read genome sequence of the mycoparasitic Pythium oligandrum ATCC 38472 isolated from sugarbeet rhizosphere.</title>
        <authorList>
            <person name="Gaulin E."/>
        </authorList>
    </citation>
    <scope>NUCLEOTIDE SEQUENCE</scope>
    <source>
        <strain evidence="2">ATCC 38472_TT</strain>
    </source>
</reference>
<accession>A0A8K1FR67</accession>
<keyword evidence="3" id="KW-1185">Reference proteome</keyword>
<evidence type="ECO:0000256" key="1">
    <source>
        <dbReference type="SAM" id="Phobius"/>
    </source>
</evidence>
<keyword evidence="1" id="KW-1133">Transmembrane helix</keyword>
<dbReference type="AlphaFoldDB" id="A0A8K1FR67"/>
<keyword evidence="1" id="KW-0472">Membrane</keyword>
<dbReference type="Proteomes" id="UP000794436">
    <property type="component" value="Unassembled WGS sequence"/>
</dbReference>
<evidence type="ECO:0000313" key="3">
    <source>
        <dbReference type="Proteomes" id="UP000794436"/>
    </source>
</evidence>
<protein>
    <submittedName>
        <fullName evidence="2">Uncharacterized protein</fullName>
    </submittedName>
</protein>
<gene>
    <name evidence="2" type="ORF">Poli38472_012404</name>
</gene>
<name>A0A8K1FR67_PYTOL</name>
<organism evidence="2 3">
    <name type="scientific">Pythium oligandrum</name>
    <name type="common">Mycoparasitic fungus</name>
    <dbReference type="NCBI Taxonomy" id="41045"/>
    <lineage>
        <taxon>Eukaryota</taxon>
        <taxon>Sar</taxon>
        <taxon>Stramenopiles</taxon>
        <taxon>Oomycota</taxon>
        <taxon>Peronosporomycetes</taxon>
        <taxon>Pythiales</taxon>
        <taxon>Pythiaceae</taxon>
        <taxon>Pythium</taxon>
    </lineage>
</organism>
<feature type="transmembrane region" description="Helical" evidence="1">
    <location>
        <begin position="71"/>
        <end position="95"/>
    </location>
</feature>
<keyword evidence="1" id="KW-0812">Transmembrane</keyword>
<feature type="transmembrane region" description="Helical" evidence="1">
    <location>
        <begin position="792"/>
        <end position="812"/>
    </location>
</feature>
<sequence>MRELSEHESGSNEPRKLQPALSVDIDLLISARTEQLSRQFTTRTESDAGSVLSYRDDIPPRLAVSLIPRKLLWYVLLTCFFLVIFTLVAYFGIVIDKFTEEIGSSSTRAEDQVQLYNTISGFILAFVEVCLGLFMANFLPAFMVYLHNSLWFLHRNVTYMKLSAFVRSLSMFFFPVLLMLLIGNSLRSLQAAQSTTGFETIMVVDDLRREQPMIEQIKASISTDENSSLSNRMMDNLNGDTLDLGILYNAVKRTSVPFSVKTNSSCSNKHGQKDVSLQLSLHNLDATNVVYGFTAQEWNSEALDEELESKASYSYDYESVMADPHAVDTPETIDMMRVYEMVAQSRVLLDKNLAETKNEYVPCTGYNPMDRRLQSASSDDGTESLPATEDPMLPYIKCGFSHDWLTGIGGYLADYKRLTVANLVNMTATGLAQTVDGFDKTSLTMELAHYELNPQISLEMVVIEGEVAVQETGFLVEMDDGTHIYSFDYFGGEICGSDNCLFIDSGPLASIPRQIVTMPYQANCSFTEEAIRYSSDLRGFFPIDCRPENNSMLVYSATSYISADEYGSNITQYDSNLAGLSAVTPYLINPKRHIRLVLGKLTWRTKELDKEFDAQCRRSKKCEGLAYKLPRTGRYIFAAEDSLPVHDLIASNVSLLAPLPLVQLNPVSVYISRLGAEVTPERLQWHDAPPDVFNKTQWKPLSNASCSVLVDSYIDHIEDNNFYFDLPYSVVYRAAFFHLFSNGSVTELNDTSFANLTKLWSTSTDALSNVKLKGDIVLRDIRVVLPSSPFKATMIGCGVLVLLALVVIAFPARRIEYFPYKITKAEKFIVMSNDNKYPDIVHNKVFLLPESGQALPFTDFHVEKIALRDRIFSEHELRFSHGSMRERRVQDQDQAVL</sequence>
<dbReference type="OrthoDB" id="166810at2759"/>
<comment type="caution">
    <text evidence="2">The sequence shown here is derived from an EMBL/GenBank/DDBJ whole genome shotgun (WGS) entry which is preliminary data.</text>
</comment>
<proteinExistence type="predicted"/>
<feature type="transmembrane region" description="Helical" evidence="1">
    <location>
        <begin position="115"/>
        <end position="143"/>
    </location>
</feature>